<evidence type="ECO:0000256" key="4">
    <source>
        <dbReference type="ARBA" id="ARBA00022673"/>
    </source>
</evidence>
<evidence type="ECO:0000256" key="11">
    <source>
        <dbReference type="ARBA" id="ARBA00023136"/>
    </source>
</evidence>
<evidence type="ECO:0000256" key="9">
    <source>
        <dbReference type="ARBA" id="ARBA00022989"/>
    </source>
</evidence>
<dbReference type="FunFam" id="1.20.120.350:FF:000008">
    <property type="entry name" value="Voltage-dependent T-type calcium channel subunit alpha"/>
    <property type="match status" value="1"/>
</dbReference>
<keyword evidence="9 18" id="KW-1133">Transmembrane helix</keyword>
<feature type="compositionally biased region" description="Basic and acidic residues" evidence="17">
    <location>
        <begin position="461"/>
        <end position="470"/>
    </location>
</feature>
<evidence type="ECO:0000256" key="2">
    <source>
        <dbReference type="ARBA" id="ARBA00022448"/>
    </source>
</evidence>
<organism evidence="20 21">
    <name type="scientific">Amphiprion ocellaris</name>
    <name type="common">Clown anemonefish</name>
    <dbReference type="NCBI Taxonomy" id="80972"/>
    <lineage>
        <taxon>Eukaryota</taxon>
        <taxon>Metazoa</taxon>
        <taxon>Chordata</taxon>
        <taxon>Craniata</taxon>
        <taxon>Vertebrata</taxon>
        <taxon>Euteleostomi</taxon>
        <taxon>Actinopterygii</taxon>
        <taxon>Neopterygii</taxon>
        <taxon>Teleostei</taxon>
        <taxon>Neoteleostei</taxon>
        <taxon>Acanthomorphata</taxon>
        <taxon>Ovalentaria</taxon>
        <taxon>Pomacentridae</taxon>
        <taxon>Amphiprion</taxon>
    </lineage>
</organism>
<comment type="subcellular location">
    <subcellularLocation>
        <location evidence="1 16">Membrane</location>
        <topology evidence="1 16">Multi-pass membrane protein</topology>
    </subcellularLocation>
</comment>
<dbReference type="Proteomes" id="UP001501940">
    <property type="component" value="Chromosome 4"/>
</dbReference>
<dbReference type="PRINTS" id="PR00167">
    <property type="entry name" value="CACHANNEL"/>
</dbReference>
<evidence type="ECO:0000256" key="1">
    <source>
        <dbReference type="ARBA" id="ARBA00004141"/>
    </source>
</evidence>
<dbReference type="GO" id="GO:0043005">
    <property type="term" value="C:neuron projection"/>
    <property type="evidence" value="ECO:0007669"/>
    <property type="project" value="TreeGrafter"/>
</dbReference>
<dbReference type="GO" id="GO:0070509">
    <property type="term" value="P:calcium ion import"/>
    <property type="evidence" value="ECO:0007669"/>
    <property type="project" value="TreeGrafter"/>
</dbReference>
<comment type="similarity">
    <text evidence="16">Belongs to the calcium channel alpha-1 subunit (TC 1.A.1.11) family.</text>
</comment>
<dbReference type="Pfam" id="PF00520">
    <property type="entry name" value="Ion_trans"/>
    <property type="match status" value="4"/>
</dbReference>
<dbReference type="GO" id="GO:0005248">
    <property type="term" value="F:voltage-gated sodium channel activity"/>
    <property type="evidence" value="ECO:0007669"/>
    <property type="project" value="TreeGrafter"/>
</dbReference>
<evidence type="ECO:0000256" key="18">
    <source>
        <dbReference type="SAM" id="Phobius"/>
    </source>
</evidence>
<feature type="compositionally biased region" description="Acidic residues" evidence="17">
    <location>
        <begin position="549"/>
        <end position="561"/>
    </location>
</feature>
<feature type="binding site" evidence="15">
    <location>
        <position position="345"/>
    </location>
    <ligand>
        <name>Ca(2+)</name>
        <dbReference type="ChEBI" id="CHEBI:29108"/>
    </ligand>
</feature>
<feature type="binding site" evidence="15">
    <location>
        <position position="790"/>
    </location>
    <ligand>
        <name>Ca(2+)</name>
        <dbReference type="ChEBI" id="CHEBI:29108"/>
    </ligand>
</feature>
<evidence type="ECO:0000256" key="17">
    <source>
        <dbReference type="SAM" id="MobiDB-lite"/>
    </source>
</evidence>
<evidence type="ECO:0000256" key="13">
    <source>
        <dbReference type="ARBA" id="ARBA00023303"/>
    </source>
</evidence>
<feature type="region of interest" description="Disordered" evidence="17">
    <location>
        <begin position="543"/>
        <end position="579"/>
    </location>
</feature>
<feature type="compositionally biased region" description="Polar residues" evidence="17">
    <location>
        <begin position="1602"/>
        <end position="1621"/>
    </location>
</feature>
<keyword evidence="11 18" id="KW-0472">Membrane</keyword>
<feature type="domain" description="Ion transport" evidence="19">
    <location>
        <begin position="922"/>
        <end position="1192"/>
    </location>
</feature>
<feature type="transmembrane region" description="Helical" evidence="18">
    <location>
        <begin position="205"/>
        <end position="229"/>
    </location>
</feature>
<dbReference type="Gene3D" id="1.20.120.350">
    <property type="entry name" value="Voltage-gated potassium channels. Chain C"/>
    <property type="match status" value="4"/>
</dbReference>
<evidence type="ECO:0000256" key="8">
    <source>
        <dbReference type="ARBA" id="ARBA00022882"/>
    </source>
</evidence>
<sequence length="1621" mass="181960">KKKKTTRLSPHLTGQQRMFEGQLVECEGDDEDEDDDDDDDGSSDTSVLVVPYPELVPVVFFCLKQTTCPRSFCFSTWFERVSMMVILLNCVTLGMYQPCENIDCSSDRCQILKAFDAFIYIFFALEMVIKMVALGIFGRRCYLGDTWNRLDFFIVMAGMVEYSLDLQNVNFTAIRTVRVLRPLKAINRVPSMRILVNLLLDTLPMLGNVLLLCFFVFFIFGIIGVQLWAGLLRNRCYPEENFTLPESIDLMRKYEKKDDERPFICSLPVDNGIMSCSDVPARREGGRTCCLDKDDALVSVAGLCVNWNQYYTRCHTGYSNPHKGAINFDNIAYAWIVIFQVITLEGWVEIMYYVMDAHSFYNFIYFILLIIVGSFFMINLCLVVIATQFSETKQREHQLMQEQRARCSSSSTLASEPGDCYEELFQLVCHVLRKARRQTVALFNTLRGKPRGFRGVGRGRVGGEGRERKANGRGGQRNIKMHALAAKTLTPSICILSGPPCPHHNKPDHASSSEPMALTAASATDGCPQCAAALTLADGVGPARSAANDEAEEGAVEETDREDVQSGGKEKAKKGLDSAGTNVGCSPKKRCKELWYEIRTKLWGIVESKYFNRGIMIAILINTISMGIEHHEQPEELTNVLEICNIVFTSMFSLEMILKLTAFGSFNYLRNPYNVFDGVIVIISVCEIVGQSDGGLSVLRTFRLLRVLKLVRFMPALRRQLVVLMKTMDNVATFCMLLMLFIFIFSILGMHIFGCKFSLKTETGDTVPDRKNFDSLLWAIVTVFQILTQEDWNVVLYNGMAATSPVAALYFVALMTFGNYVLFNLLVAILVEGFQAEVRRLSAKYCHVWVLIHVAQSVEKSLVMLILLISFPSSPMKSLCFRIQKMMEVYKPDWCESREEWSVYLFSPQNKFRLLCQSIIAHKLFDYVVLAFIFLNCITVALERPKILQGSLERLFLTISNYIFTAIFVAEMTVKVVSMGLYLGETAYLRSSWNILDGFLVFVSLIDIVVSMAGGAKILGVLRVLRLLRTLRPLRVISRAPGLKLVVETLITSLKPIGNIVLICCAFFIIFGILGVQLFKGKFYYCVGFDVKNITNKSDCLAANYRWVHHKYNFDNLGQALMSLFVLASKDGWVNIMYHGLDAVGIDQQPVTNNNPWMLLYFISFLLIVSFFVLNMFVGVVVENFHKCRQHQEVEEARRREEKRQRRMEKKRRSKTQGRRRKKKDGTWNLLGREDEKAQKLPYYSNYGRARLAIHALCTSHYLDLVITFIICINVITMSLEHYNQPQSLETALKYCNYFFTSTFVIEASLKLVAFGFRRFFKDRWNQLDLAIVLLSVMGITLEEIEINASLPINPTIIRIMRVLRIARVLKLLKMATGMRALLDTVVQALPQVGNLGLLFMLLFFIYAALGVELFGELVCNADYPCEGMSRHATFENFGMAFLTLFQVSTGDNWNGIMKDTLRECPPGHPGADYGCHAGLQFISPMYFVSFVLTAQFVLINVVVAVLMKHLDDSNKEAQEDAEMDAEIELELAQGGLCCMMGGIGAIAGATGGAAGGVGVGGAASGAIAAGMVGGPSGGMMAPLRDGGGAAAHEGHTHHRSQLYSPAQASGLSGIQESNYC</sequence>
<dbReference type="FunFam" id="1.10.287.70:FF:000018">
    <property type="entry name" value="Voltage-dependent T-type calcium channel subunit alpha"/>
    <property type="match status" value="1"/>
</dbReference>
<dbReference type="InterPro" id="IPR043203">
    <property type="entry name" value="VGCC_Ca_Na"/>
</dbReference>
<feature type="compositionally biased region" description="Basic residues" evidence="17">
    <location>
        <begin position="1205"/>
        <end position="1224"/>
    </location>
</feature>
<keyword evidence="13" id="KW-0407">Ion channel</keyword>
<evidence type="ECO:0000256" key="10">
    <source>
        <dbReference type="ARBA" id="ARBA00023065"/>
    </source>
</evidence>
<dbReference type="GO" id="GO:0086010">
    <property type="term" value="P:membrane depolarization during action potential"/>
    <property type="evidence" value="ECO:0007669"/>
    <property type="project" value="TreeGrafter"/>
</dbReference>
<feature type="compositionally biased region" description="Acidic residues" evidence="17">
    <location>
        <begin position="26"/>
        <end position="42"/>
    </location>
</feature>
<dbReference type="GO" id="GO:0001518">
    <property type="term" value="C:voltage-gated sodium channel complex"/>
    <property type="evidence" value="ECO:0007669"/>
    <property type="project" value="TreeGrafter"/>
</dbReference>
<feature type="transmembrane region" description="Helical" evidence="18">
    <location>
        <begin position="1060"/>
        <end position="1079"/>
    </location>
</feature>
<keyword evidence="12" id="KW-0325">Glycoprotein</keyword>
<evidence type="ECO:0000259" key="19">
    <source>
        <dbReference type="Pfam" id="PF00520"/>
    </source>
</evidence>
<evidence type="ECO:0000313" key="21">
    <source>
        <dbReference type="Proteomes" id="UP001501940"/>
    </source>
</evidence>
<keyword evidence="8 16" id="KW-0851">Voltage-gated channel</keyword>
<feature type="transmembrane region" description="Helical" evidence="18">
    <location>
        <begin position="360"/>
        <end position="385"/>
    </location>
</feature>
<proteinExistence type="inferred from homology"/>
<reference evidence="20" key="2">
    <citation type="submission" date="2025-08" db="UniProtKB">
        <authorList>
            <consortium name="Ensembl"/>
        </authorList>
    </citation>
    <scope>IDENTIFICATION</scope>
</reference>
<evidence type="ECO:0000256" key="5">
    <source>
        <dbReference type="ARBA" id="ARBA00022692"/>
    </source>
</evidence>
<feature type="transmembrane region" description="Helical" evidence="18">
    <location>
        <begin position="846"/>
        <end position="869"/>
    </location>
</feature>
<keyword evidence="6" id="KW-0677">Repeat</keyword>
<keyword evidence="15" id="KW-0479">Metal-binding</keyword>
<evidence type="ECO:0000256" key="3">
    <source>
        <dbReference type="ARBA" id="ARBA00022568"/>
    </source>
</evidence>
<dbReference type="GeneTree" id="ENSGT00940000158594"/>
<feature type="compositionally biased region" description="Basic and acidic residues" evidence="17">
    <location>
        <begin position="1193"/>
        <end position="1204"/>
    </location>
</feature>
<dbReference type="GO" id="GO:0046872">
    <property type="term" value="F:metal ion binding"/>
    <property type="evidence" value="ECO:0007669"/>
    <property type="project" value="UniProtKB-KW"/>
</dbReference>
<comment type="catalytic activity">
    <reaction evidence="14">
        <text>Ca(2+)(in) = Ca(2+)(out)</text>
        <dbReference type="Rhea" id="RHEA:29671"/>
        <dbReference type="ChEBI" id="CHEBI:29108"/>
    </reaction>
</comment>
<feature type="transmembrane region" description="Helical" evidence="18">
    <location>
        <begin position="1159"/>
        <end position="1182"/>
    </location>
</feature>
<feature type="transmembrane region" description="Helical" evidence="18">
    <location>
        <begin position="1298"/>
        <end position="1317"/>
    </location>
</feature>
<comment type="function">
    <text evidence="16">Voltage-sensitive calcium channels (VSCC) mediate the entry of calcium ions into excitable cells and are also involved in a variety of calcium-dependent processes, including muscle contraction, hormone or neurotransmitter release, gene expression, cell motility, cell division and cell death. This channel gives rise to T-type calcium currents. T-type calcium channels belong to the "low-voltage activated (LVA)" group and are strongly blocked by nickel and mibefradil. A particularity of this type of channels is an opening at quite negative potentials, and a voltage-dependent inactivation. T-type channels serve pacemaking functions in both central neurons and cardiac nodal cells and support calcium signaling in secretory cells and vascular smooth muscle. They may also be involved in the modulation of firing patterns of neurons which is important for information processing as well as in cell growth processes.</text>
</comment>
<protein>
    <recommendedName>
        <fullName evidence="16">Voltage-dependent T-type calcium channel subunit alpha</fullName>
    </recommendedName>
</protein>
<feature type="transmembrane region" description="Helical" evidence="18">
    <location>
        <begin position="924"/>
        <end position="943"/>
    </location>
</feature>
<dbReference type="GO" id="GO:0005891">
    <property type="term" value="C:voltage-gated calcium channel complex"/>
    <property type="evidence" value="ECO:0007669"/>
    <property type="project" value="InterPro"/>
</dbReference>
<dbReference type="FunFam" id="1.20.120.350:FF:000007">
    <property type="entry name" value="Voltage-dependent T-type calcium channel subunit alpha"/>
    <property type="match status" value="1"/>
</dbReference>
<feature type="transmembrane region" description="Helical" evidence="18">
    <location>
        <begin position="955"/>
        <end position="978"/>
    </location>
</feature>
<feature type="domain" description="Ion transport" evidence="19">
    <location>
        <begin position="609"/>
        <end position="839"/>
    </location>
</feature>
<dbReference type="FunFam" id="1.20.120.350:FF:000009">
    <property type="entry name" value="Voltage-dependent T-type calcium channel subunit alpha"/>
    <property type="match status" value="1"/>
</dbReference>
<feature type="transmembrane region" description="Helical" evidence="18">
    <location>
        <begin position="731"/>
        <end position="753"/>
    </location>
</feature>
<feature type="transmembrane region" description="Helical" evidence="18">
    <location>
        <begin position="998"/>
        <end position="1025"/>
    </location>
</feature>
<dbReference type="FunFam" id="1.10.287.70:FF:000136">
    <property type="entry name" value="Voltage-dependent T-type calcium channel subunit alpha"/>
    <property type="match status" value="1"/>
</dbReference>
<feature type="transmembrane region" description="Helical" evidence="18">
    <location>
        <begin position="1381"/>
        <end position="1408"/>
    </location>
</feature>
<keyword evidence="4 16" id="KW-0107">Calcium channel</keyword>
<dbReference type="InterPro" id="IPR005821">
    <property type="entry name" value="Ion_trans_dom"/>
</dbReference>
<dbReference type="InterPro" id="IPR027359">
    <property type="entry name" value="Volt_channel_dom_sf"/>
</dbReference>
<dbReference type="Gene3D" id="1.10.287.70">
    <property type="match status" value="4"/>
</dbReference>
<accession>A0AAQ5YUQ9</accession>
<dbReference type="Ensembl" id="ENSAOCT00000079231.1">
    <property type="protein sequence ID" value="ENSAOCP00000055275.1"/>
    <property type="gene ID" value="ENSAOCG00000001236.2"/>
</dbReference>
<keyword evidence="5 18" id="KW-0812">Transmembrane</keyword>
<dbReference type="GO" id="GO:0045956">
    <property type="term" value="P:positive regulation of calcium ion-dependent exocytosis"/>
    <property type="evidence" value="ECO:0007669"/>
    <property type="project" value="TreeGrafter"/>
</dbReference>
<keyword evidence="3 16" id="KW-0109">Calcium transport</keyword>
<evidence type="ECO:0000256" key="15">
    <source>
        <dbReference type="PIRSR" id="PIRSR602077-1"/>
    </source>
</evidence>
<dbReference type="FunFam" id="1.10.287.70:FF:000054">
    <property type="entry name" value="Voltage-dependent T-type calcium channel subunit alpha"/>
    <property type="match status" value="1"/>
</dbReference>
<feature type="domain" description="Ion transport" evidence="19">
    <location>
        <begin position="1261"/>
        <end position="1518"/>
    </location>
</feature>
<feature type="domain" description="Ion transport" evidence="19">
    <location>
        <begin position="76"/>
        <end position="396"/>
    </location>
</feature>
<evidence type="ECO:0000256" key="16">
    <source>
        <dbReference type="RuleBase" id="RU003808"/>
    </source>
</evidence>
<keyword evidence="7 15" id="KW-0106">Calcium</keyword>
<dbReference type="FunFam" id="1.20.120.350:FF:000012">
    <property type="entry name" value="Voltage-dependent T-type calcium channel subunit alpha"/>
    <property type="match status" value="1"/>
</dbReference>
<dbReference type="InterPro" id="IPR002077">
    <property type="entry name" value="VDCCAlpha1"/>
</dbReference>
<name>A0AAQ5YUQ9_AMPOC</name>
<evidence type="ECO:0000256" key="14">
    <source>
        <dbReference type="ARBA" id="ARBA00036634"/>
    </source>
</evidence>
<evidence type="ECO:0000313" key="20">
    <source>
        <dbReference type="Ensembl" id="ENSAOCP00000055275.1"/>
    </source>
</evidence>
<dbReference type="PANTHER" id="PTHR10037">
    <property type="entry name" value="VOLTAGE-GATED CATION CHANNEL CALCIUM AND SODIUM"/>
    <property type="match status" value="1"/>
</dbReference>
<evidence type="ECO:0000256" key="7">
    <source>
        <dbReference type="ARBA" id="ARBA00022837"/>
    </source>
</evidence>
<feature type="transmembrane region" description="Helical" evidence="18">
    <location>
        <begin position="117"/>
        <end position="137"/>
    </location>
</feature>
<dbReference type="InterPro" id="IPR005445">
    <property type="entry name" value="VDCC_T_a1"/>
</dbReference>
<feature type="binding site" evidence="15">
    <location>
        <position position="1131"/>
    </location>
    <ligand>
        <name>Ca(2+)</name>
        <dbReference type="ChEBI" id="CHEBI:29108"/>
    </ligand>
</feature>
<keyword evidence="2" id="KW-0813">Transport</keyword>
<dbReference type="PRINTS" id="PR01629">
    <property type="entry name" value="TVDCCALPHA1"/>
</dbReference>
<feature type="transmembrane region" description="Helical" evidence="18">
    <location>
        <begin position="1487"/>
        <end position="1508"/>
    </location>
</feature>
<dbReference type="SUPFAM" id="SSF81324">
    <property type="entry name" value="Voltage-gated potassium channels"/>
    <property type="match status" value="4"/>
</dbReference>
<evidence type="ECO:0000256" key="12">
    <source>
        <dbReference type="ARBA" id="ARBA00023180"/>
    </source>
</evidence>
<feature type="region of interest" description="Disordered" evidence="17">
    <location>
        <begin position="1193"/>
        <end position="1226"/>
    </location>
</feature>
<reference evidence="20" key="3">
    <citation type="submission" date="2025-09" db="UniProtKB">
        <authorList>
            <consortium name="Ensembl"/>
        </authorList>
    </citation>
    <scope>IDENTIFICATION</scope>
</reference>
<dbReference type="GO" id="GO:0008332">
    <property type="term" value="F:low voltage-gated calcium channel activity"/>
    <property type="evidence" value="ECO:0007669"/>
    <property type="project" value="TreeGrafter"/>
</dbReference>
<feature type="transmembrane region" description="Helical" evidence="18">
    <location>
        <begin position="1252"/>
        <end position="1278"/>
    </location>
</feature>
<reference evidence="20 21" key="1">
    <citation type="submission" date="2022-01" db="EMBL/GenBank/DDBJ databases">
        <title>A chromosome-scale genome assembly of the false clownfish, Amphiprion ocellaris.</title>
        <authorList>
            <person name="Ryu T."/>
        </authorList>
    </citation>
    <scope>NUCLEOTIDE SEQUENCE [LARGE SCALE GENOMIC DNA]</scope>
</reference>
<feature type="transmembrane region" description="Helical" evidence="18">
    <location>
        <begin position="332"/>
        <end position="354"/>
    </location>
</feature>
<evidence type="ECO:0000256" key="6">
    <source>
        <dbReference type="ARBA" id="ARBA00022737"/>
    </source>
</evidence>
<feature type="region of interest" description="Disordered" evidence="17">
    <location>
        <begin position="25"/>
        <end position="47"/>
    </location>
</feature>
<feature type="compositionally biased region" description="Basic and acidic residues" evidence="17">
    <location>
        <begin position="562"/>
        <end position="576"/>
    </location>
</feature>
<dbReference type="PANTHER" id="PTHR10037:SF209">
    <property type="entry name" value="VOLTAGE-DEPENDENT T-TYPE CALCIUM CHANNEL SUBUNIT ALPHA"/>
    <property type="match status" value="1"/>
</dbReference>
<keyword evidence="21" id="KW-1185">Reference proteome</keyword>
<feature type="region of interest" description="Disordered" evidence="17">
    <location>
        <begin position="454"/>
        <end position="474"/>
    </location>
</feature>
<feature type="region of interest" description="Disordered" evidence="17">
    <location>
        <begin position="1588"/>
        <end position="1621"/>
    </location>
</feature>
<keyword evidence="10" id="KW-0406">Ion transport</keyword>
<feature type="transmembrane region" description="Helical" evidence="18">
    <location>
        <begin position="808"/>
        <end position="834"/>
    </location>
</feature>